<organism evidence="4 5">
    <name type="scientific">Lachnellula suecica</name>
    <dbReference type="NCBI Taxonomy" id="602035"/>
    <lineage>
        <taxon>Eukaryota</taxon>
        <taxon>Fungi</taxon>
        <taxon>Dikarya</taxon>
        <taxon>Ascomycota</taxon>
        <taxon>Pezizomycotina</taxon>
        <taxon>Leotiomycetes</taxon>
        <taxon>Helotiales</taxon>
        <taxon>Lachnaceae</taxon>
        <taxon>Lachnellula</taxon>
    </lineage>
</organism>
<comment type="similarity">
    <text evidence="1">Belongs to the glycosyl hydrolase 18 family. Chitinase class V subfamily.</text>
</comment>
<sequence length="374" mass="40805">MHFTSPISSLATCGVALCSRSRPYSSKVSTPASYNSPDSTGKRAVGFFGNWDIYARNFTFTDIPAQKLTHISYAFANINSTTGEVFLSDTWADIEKPYPNDKQNRSLKTLLSSTIIDDEECRTTFAKSAVKLMYDLGFDGLDYDYEYQNSSTQATSFVGLLKKTRAEMDTYTNSSAPFLLTADGIAEYLDFWNFMGFDYSGSWNTTEGYFAGHAQNLYASIDSLATPFNTSTAIDYYISNGVSASKINLGNPLYAHAFLNTDGPGSPFIGSGNGSFEDTGGVWNYNQLPLAGSNATVIEIEELGASYSYDSASKTMMSYDTPAIASQKAQCVIDQGLGGAMWWEISMDKTGDESLVGATVETFGQLETSQNRLD</sequence>
<name>A0A8T9CF06_9HELO</name>
<dbReference type="AlphaFoldDB" id="A0A8T9CF06"/>
<evidence type="ECO:0000313" key="5">
    <source>
        <dbReference type="Proteomes" id="UP000469558"/>
    </source>
</evidence>
<evidence type="ECO:0000256" key="2">
    <source>
        <dbReference type="ARBA" id="ARBA00012729"/>
    </source>
</evidence>
<dbReference type="PROSITE" id="PS51910">
    <property type="entry name" value="GH18_2"/>
    <property type="match status" value="1"/>
</dbReference>
<dbReference type="PANTHER" id="PTHR11177:SF317">
    <property type="entry name" value="CHITINASE 12-RELATED"/>
    <property type="match status" value="1"/>
</dbReference>
<dbReference type="InterPro" id="IPR029070">
    <property type="entry name" value="Chitinase_insertion_sf"/>
</dbReference>
<proteinExistence type="inferred from homology"/>
<dbReference type="Gene3D" id="3.20.20.80">
    <property type="entry name" value="Glycosidases"/>
    <property type="match status" value="1"/>
</dbReference>
<reference evidence="4 5" key="1">
    <citation type="submission" date="2018-05" db="EMBL/GenBank/DDBJ databases">
        <title>Genome sequencing and assembly of the regulated plant pathogen Lachnellula willkommii and related sister species for the development of diagnostic species identification markers.</title>
        <authorList>
            <person name="Giroux E."/>
            <person name="Bilodeau G."/>
        </authorList>
    </citation>
    <scope>NUCLEOTIDE SEQUENCE [LARGE SCALE GENOMIC DNA]</scope>
    <source>
        <strain evidence="4 5">CBS 268.59</strain>
    </source>
</reference>
<evidence type="ECO:0000256" key="1">
    <source>
        <dbReference type="ARBA" id="ARBA00008682"/>
    </source>
</evidence>
<dbReference type="OrthoDB" id="76388at2759"/>
<dbReference type="Proteomes" id="UP000469558">
    <property type="component" value="Unassembled WGS sequence"/>
</dbReference>
<dbReference type="SUPFAM" id="SSF51445">
    <property type="entry name" value="(Trans)glycosidases"/>
    <property type="match status" value="1"/>
</dbReference>
<dbReference type="InterPro" id="IPR017853">
    <property type="entry name" value="GH"/>
</dbReference>
<dbReference type="GO" id="GO:0006032">
    <property type="term" value="P:chitin catabolic process"/>
    <property type="evidence" value="ECO:0007669"/>
    <property type="project" value="TreeGrafter"/>
</dbReference>
<dbReference type="GO" id="GO:0008061">
    <property type="term" value="F:chitin binding"/>
    <property type="evidence" value="ECO:0007669"/>
    <property type="project" value="InterPro"/>
</dbReference>
<dbReference type="PANTHER" id="PTHR11177">
    <property type="entry name" value="CHITINASE"/>
    <property type="match status" value="1"/>
</dbReference>
<dbReference type="InterPro" id="IPR001223">
    <property type="entry name" value="Glyco_hydro18_cat"/>
</dbReference>
<gene>
    <name evidence="4" type="primary">chiB1_2</name>
    <name evidence="4" type="ORF">LSUE1_G001658</name>
</gene>
<dbReference type="Pfam" id="PF00704">
    <property type="entry name" value="Glyco_hydro_18"/>
    <property type="match status" value="1"/>
</dbReference>
<comment type="caution">
    <text evidence="4">The sequence shown here is derived from an EMBL/GenBank/DDBJ whole genome shotgun (WGS) entry which is preliminary data.</text>
</comment>
<dbReference type="Gene3D" id="3.10.50.10">
    <property type="match status" value="1"/>
</dbReference>
<dbReference type="InterPro" id="IPR050314">
    <property type="entry name" value="Glycosyl_Hydrlase_18"/>
</dbReference>
<keyword evidence="5" id="KW-1185">Reference proteome</keyword>
<protein>
    <recommendedName>
        <fullName evidence="2">chitinase</fullName>
        <ecNumber evidence="2">3.2.1.14</ecNumber>
    </recommendedName>
</protein>
<evidence type="ECO:0000313" key="4">
    <source>
        <dbReference type="EMBL" id="TVY84158.1"/>
    </source>
</evidence>
<dbReference type="SUPFAM" id="SSF54556">
    <property type="entry name" value="Chitinase insertion domain"/>
    <property type="match status" value="1"/>
</dbReference>
<feature type="domain" description="GH18" evidence="3">
    <location>
        <begin position="42"/>
        <end position="366"/>
    </location>
</feature>
<dbReference type="EC" id="3.2.1.14" evidence="2"/>
<dbReference type="GO" id="GO:0005975">
    <property type="term" value="P:carbohydrate metabolic process"/>
    <property type="evidence" value="ECO:0007669"/>
    <property type="project" value="InterPro"/>
</dbReference>
<dbReference type="GO" id="GO:0008843">
    <property type="term" value="F:endochitinase activity"/>
    <property type="evidence" value="ECO:0007669"/>
    <property type="project" value="UniProtKB-EC"/>
</dbReference>
<dbReference type="GO" id="GO:0005576">
    <property type="term" value="C:extracellular region"/>
    <property type="evidence" value="ECO:0007669"/>
    <property type="project" value="TreeGrafter"/>
</dbReference>
<dbReference type="SMART" id="SM00636">
    <property type="entry name" value="Glyco_18"/>
    <property type="match status" value="1"/>
</dbReference>
<dbReference type="EMBL" id="QGMK01000111">
    <property type="protein sequence ID" value="TVY84158.1"/>
    <property type="molecule type" value="Genomic_DNA"/>
</dbReference>
<evidence type="ECO:0000259" key="3">
    <source>
        <dbReference type="PROSITE" id="PS51910"/>
    </source>
</evidence>
<dbReference type="InterPro" id="IPR011583">
    <property type="entry name" value="Chitinase_II/V-like_cat"/>
</dbReference>
<accession>A0A8T9CF06</accession>